<dbReference type="AlphaFoldDB" id="D8LZN3"/>
<accession>D8LZN3</accession>
<sequence length="302" mass="34526">MSSTSESDDAPCCPLCANELDDTDQSLFPCSCNCQVCLWCLRQLMDSNKPCPNCRKPYNEKNFRRTEVKEKKKKTIHSRVHSDEDSRRSTTTEDTHDLKTVRVIQKNLVYVIGLPNESASESILRRRDMFGQYGKLNKIVFNNRNPVGDRSNTCGVYLTYETNEQALDCINAVDGYIYLHRMLKCVFSSLFTNRASYGTTKYCYTFIRGQKCNNPDCLYLHRLAAPENCFTKEEMAARQADFHAQTHPGPGSYWDDHHQRCVYRRSADESHTSLPPPLHSQTHADADAATRLARAPDRSSAR</sequence>
<keyword evidence="1" id="KW-0479">Metal-binding</keyword>
<dbReference type="InterPro" id="IPR034261">
    <property type="entry name" value="CNOT4_RRM"/>
</dbReference>
<proteinExistence type="predicted"/>
<dbReference type="Pfam" id="PF14570">
    <property type="entry name" value="zf-RING_4"/>
    <property type="match status" value="1"/>
</dbReference>
<evidence type="ECO:0000313" key="4">
    <source>
        <dbReference type="EMBL" id="CBK21272.2"/>
    </source>
</evidence>
<dbReference type="GO" id="GO:0004842">
    <property type="term" value="F:ubiquitin-protein transferase activity"/>
    <property type="evidence" value="ECO:0007669"/>
    <property type="project" value="InterPro"/>
</dbReference>
<reference evidence="4" key="1">
    <citation type="submission" date="2010-02" db="EMBL/GenBank/DDBJ databases">
        <title>Sequencing and annotation of the Blastocystis hominis genome.</title>
        <authorList>
            <person name="Wincker P."/>
        </authorList>
    </citation>
    <scope>NUCLEOTIDE SEQUENCE</scope>
    <source>
        <strain evidence="4">Singapore isolate B</strain>
    </source>
</reference>
<name>D8LZN3_BLAHO</name>
<dbReference type="GeneID" id="24918710"/>
<dbReference type="InterPro" id="IPR003954">
    <property type="entry name" value="RRM_euk-type"/>
</dbReference>
<dbReference type="InterPro" id="IPR035979">
    <property type="entry name" value="RBD_domain_sf"/>
</dbReference>
<evidence type="ECO:0000256" key="2">
    <source>
        <dbReference type="SAM" id="MobiDB-lite"/>
    </source>
</evidence>
<dbReference type="Gene3D" id="3.30.40.10">
    <property type="entry name" value="Zinc/RING finger domain, C3HC4 (zinc finger)"/>
    <property type="match status" value="1"/>
</dbReference>
<evidence type="ECO:0000313" key="5">
    <source>
        <dbReference type="Proteomes" id="UP000008312"/>
    </source>
</evidence>
<keyword evidence="1" id="KW-0863">Zinc-finger</keyword>
<dbReference type="GO" id="GO:0016567">
    <property type="term" value="P:protein ubiquitination"/>
    <property type="evidence" value="ECO:0007669"/>
    <property type="project" value="TreeGrafter"/>
</dbReference>
<dbReference type="SUPFAM" id="SSF57850">
    <property type="entry name" value="RING/U-box"/>
    <property type="match status" value="1"/>
</dbReference>
<dbReference type="GO" id="GO:0003676">
    <property type="term" value="F:nucleic acid binding"/>
    <property type="evidence" value="ECO:0007669"/>
    <property type="project" value="InterPro"/>
</dbReference>
<dbReference type="Proteomes" id="UP000008312">
    <property type="component" value="Unassembled WGS sequence"/>
</dbReference>
<dbReference type="PANTHER" id="PTHR12603">
    <property type="entry name" value="CCR4-NOT TRANSCRIPTION COMPLEX RELATED"/>
    <property type="match status" value="1"/>
</dbReference>
<dbReference type="InParanoid" id="D8LZN3"/>
<evidence type="ECO:0000256" key="1">
    <source>
        <dbReference type="PROSITE-ProRule" id="PRU00175"/>
    </source>
</evidence>
<evidence type="ECO:0000259" key="3">
    <source>
        <dbReference type="PROSITE" id="PS50089"/>
    </source>
</evidence>
<dbReference type="Gene3D" id="3.30.70.330">
    <property type="match status" value="1"/>
</dbReference>
<dbReference type="SUPFAM" id="SSF54928">
    <property type="entry name" value="RNA-binding domain, RBD"/>
    <property type="match status" value="1"/>
</dbReference>
<dbReference type="OrthoDB" id="1923159at2759"/>
<organism evidence="4">
    <name type="scientific">Blastocystis hominis</name>
    <dbReference type="NCBI Taxonomy" id="12968"/>
    <lineage>
        <taxon>Eukaryota</taxon>
        <taxon>Sar</taxon>
        <taxon>Stramenopiles</taxon>
        <taxon>Bigyra</taxon>
        <taxon>Opalozoa</taxon>
        <taxon>Opalinata</taxon>
        <taxon>Blastocystidae</taxon>
        <taxon>Blastocystis</taxon>
    </lineage>
</organism>
<dbReference type="InterPro" id="IPR001841">
    <property type="entry name" value="Znf_RING"/>
</dbReference>
<keyword evidence="5" id="KW-1185">Reference proteome</keyword>
<dbReference type="GO" id="GO:0030014">
    <property type="term" value="C:CCR4-NOT complex"/>
    <property type="evidence" value="ECO:0007669"/>
    <property type="project" value="InterPro"/>
</dbReference>
<dbReference type="InterPro" id="IPR013083">
    <property type="entry name" value="Znf_RING/FYVE/PHD"/>
</dbReference>
<dbReference type="EMBL" id="FN668641">
    <property type="protein sequence ID" value="CBK21272.2"/>
    <property type="molecule type" value="Genomic_DNA"/>
</dbReference>
<dbReference type="RefSeq" id="XP_012895320.1">
    <property type="nucleotide sequence ID" value="XM_013039866.1"/>
</dbReference>
<keyword evidence="1" id="KW-0862">Zinc</keyword>
<dbReference type="InterPro" id="IPR039780">
    <property type="entry name" value="Mot2"/>
</dbReference>
<dbReference type="InterPro" id="IPR012677">
    <property type="entry name" value="Nucleotide-bd_a/b_plait_sf"/>
</dbReference>
<dbReference type="OMA" id="NAHIEAH"/>
<dbReference type="PROSITE" id="PS50089">
    <property type="entry name" value="ZF_RING_2"/>
    <property type="match status" value="1"/>
</dbReference>
<dbReference type="PANTHER" id="PTHR12603:SF0">
    <property type="entry name" value="CCR4-NOT TRANSCRIPTION COMPLEX SUBUNIT 4"/>
    <property type="match status" value="1"/>
</dbReference>
<feature type="domain" description="RING-type" evidence="3">
    <location>
        <begin position="13"/>
        <end position="55"/>
    </location>
</feature>
<protein>
    <recommendedName>
        <fullName evidence="3">RING-type domain-containing protein</fullName>
    </recommendedName>
</protein>
<feature type="region of interest" description="Disordered" evidence="2">
    <location>
        <begin position="265"/>
        <end position="302"/>
    </location>
</feature>
<dbReference type="GO" id="GO:0008270">
    <property type="term" value="F:zinc ion binding"/>
    <property type="evidence" value="ECO:0007669"/>
    <property type="project" value="UniProtKB-KW"/>
</dbReference>
<feature type="region of interest" description="Disordered" evidence="2">
    <location>
        <begin position="67"/>
        <end position="94"/>
    </location>
</feature>
<gene>
    <name evidence="4" type="ORF">GSBLH_T00001457001</name>
</gene>
<feature type="compositionally biased region" description="Basic and acidic residues" evidence="2">
    <location>
        <begin position="282"/>
        <end position="302"/>
    </location>
</feature>
<dbReference type="SMART" id="SM00361">
    <property type="entry name" value="RRM_1"/>
    <property type="match status" value="1"/>
</dbReference>
<dbReference type="CDD" id="cd12438">
    <property type="entry name" value="RRM_CNOT4"/>
    <property type="match status" value="1"/>
</dbReference>
<feature type="compositionally biased region" description="Basic and acidic residues" evidence="2">
    <location>
        <begin position="80"/>
        <end position="94"/>
    </location>
</feature>